<protein>
    <submittedName>
        <fullName evidence="2">Uncharacterized protein</fullName>
    </submittedName>
</protein>
<dbReference type="EMBL" id="BLPF01000001">
    <property type="protein sequence ID" value="GFJ79504.1"/>
    <property type="molecule type" value="Genomic_DNA"/>
</dbReference>
<reference evidence="2 3" key="1">
    <citation type="submission" date="2020-03" db="EMBL/GenBank/DDBJ databases">
        <title>Whole genome shotgun sequence of Phytohabitans houttuyneae NBRC 108639.</title>
        <authorList>
            <person name="Komaki H."/>
            <person name="Tamura T."/>
        </authorList>
    </citation>
    <scope>NUCLEOTIDE SEQUENCE [LARGE SCALE GENOMIC DNA]</scope>
    <source>
        <strain evidence="2 3">NBRC 108639</strain>
    </source>
</reference>
<evidence type="ECO:0000313" key="3">
    <source>
        <dbReference type="Proteomes" id="UP000482800"/>
    </source>
</evidence>
<accession>A0A6V8K6W8</accession>
<evidence type="ECO:0000256" key="1">
    <source>
        <dbReference type="SAM" id="MobiDB-lite"/>
    </source>
</evidence>
<organism evidence="2 3">
    <name type="scientific">Phytohabitans houttuyneae</name>
    <dbReference type="NCBI Taxonomy" id="1076126"/>
    <lineage>
        <taxon>Bacteria</taxon>
        <taxon>Bacillati</taxon>
        <taxon>Actinomycetota</taxon>
        <taxon>Actinomycetes</taxon>
        <taxon>Micromonosporales</taxon>
        <taxon>Micromonosporaceae</taxon>
    </lineage>
</organism>
<evidence type="ECO:0000313" key="2">
    <source>
        <dbReference type="EMBL" id="GFJ79504.1"/>
    </source>
</evidence>
<feature type="region of interest" description="Disordered" evidence="1">
    <location>
        <begin position="93"/>
        <end position="121"/>
    </location>
</feature>
<dbReference type="Proteomes" id="UP000482800">
    <property type="component" value="Unassembled WGS sequence"/>
</dbReference>
<comment type="caution">
    <text evidence="2">The sequence shown here is derived from an EMBL/GenBank/DDBJ whole genome shotgun (WGS) entry which is preliminary data.</text>
</comment>
<name>A0A6V8K6W8_9ACTN</name>
<keyword evidence="3" id="KW-1185">Reference proteome</keyword>
<sequence>MSGVRAAVGPHPVVVEVRRADGTTVEPGEDGYLLEAGETYTVVWAMDIAEPQHTGRSIFDEAHHLPTVRRCDEASHRLHAVVRELGHECTNVLRPPAERAPTTGPPVRQRAPRRIDPRRSR</sequence>
<proteinExistence type="predicted"/>
<gene>
    <name evidence="2" type="ORF">Phou_036840</name>
</gene>
<dbReference type="AlphaFoldDB" id="A0A6V8K6W8"/>
<dbReference type="RefSeq" id="WP_173057032.1">
    <property type="nucleotide sequence ID" value="NZ_BLPF01000001.1"/>
</dbReference>
<reference evidence="2 3" key="2">
    <citation type="submission" date="2020-03" db="EMBL/GenBank/DDBJ databases">
        <authorList>
            <person name="Ichikawa N."/>
            <person name="Kimura A."/>
            <person name="Kitahashi Y."/>
            <person name="Uohara A."/>
        </authorList>
    </citation>
    <scope>NUCLEOTIDE SEQUENCE [LARGE SCALE GENOMIC DNA]</scope>
    <source>
        <strain evidence="2 3">NBRC 108639</strain>
    </source>
</reference>